<name>A0A4Y7TC22_COPMI</name>
<proteinExistence type="predicted"/>
<feature type="compositionally biased region" description="Polar residues" evidence="1">
    <location>
        <begin position="772"/>
        <end position="784"/>
    </location>
</feature>
<sequence>MHHPKSAFTKVKDAASMALKVLVDQAVDDEAFWGALTNDTTHPVLEYLRQLPTTAEGERPVKGGSYNDLAVFGDCWNDYLGNPKAKIISVYRAEESKTAASSAGPQPPAPSGSMVGGASAVKQGGDKVNTVAETKLKEKQKEKEHEKEKEKKDKAKDKDKDKGLDKGKGKQKQKQKQNEEVRDKGKVGEETPSAAVPTQSSKRGAKRAAEAAGRGVAKKKKVSDSALESESVSESEKETSRPKPKPRMVHLAASVAKDVAALVEATPAAKPKAKNVKEAKIGGDTAGNAAVPEKAAGSAPGPSAPAGDIGTLGIENLAMNNLTKKYGKTRAKVNEVSAAVDTLVLGLAGFRAFLEGIEARMGESGPEFVAATEVLATKTAEILESRQKMAEALEDILQKDIHSRLQLGGASMPEVFPEARPSVCMRPQMTAGQYRCRGGYHLRRDGFNKRRMGRMFKAFRHDVRQASDFEHESGPLPWKYFPHLLLPMSEDRWDFASLSPLTSLSGPSSPGSRALPLTDQAGGGSALSGLNRSAVLVQPRPPFRIPPRRNPARRGRVPQARKSMVSKRSPSPSEDEHNYSDTGSEWGGIMEDNPSGSLLRLDGMSSPSSGDGLSSHFGLGHQDEDLPMGLVPAQGRPTLPVDLSVAGVSTPSPMSESPTAPAQDSPAKLSGRPSLHIPPQPFMSEREPAARCPPGGHSSALSRELPADQTVTKLPQTPAPLSPSLSIPTSPTHISVWESSPPPDVYYNHPIIRQEMISSISQRHERTLPGLPTTSSPLSDQRNPGNGPPSPAYSDVGLLPGEMSSSVQSLQERYQALYEEWVDLETLRAMMERQLEHLENLGRAMNLNEAIFT</sequence>
<evidence type="ECO:0000256" key="1">
    <source>
        <dbReference type="SAM" id="MobiDB-lite"/>
    </source>
</evidence>
<feature type="compositionally biased region" description="Basic and acidic residues" evidence="1">
    <location>
        <begin position="134"/>
        <end position="168"/>
    </location>
</feature>
<dbReference type="STRING" id="71717.A0A4Y7TC22"/>
<evidence type="ECO:0000313" key="2">
    <source>
        <dbReference type="EMBL" id="TEB31112.1"/>
    </source>
</evidence>
<comment type="caution">
    <text evidence="2">The sequence shown here is derived from an EMBL/GenBank/DDBJ whole genome shotgun (WGS) entry which is preliminary data.</text>
</comment>
<dbReference type="AlphaFoldDB" id="A0A4Y7TC22"/>
<accession>A0A4Y7TC22</accession>
<feature type="compositionally biased region" description="Basic and acidic residues" evidence="1">
    <location>
        <begin position="176"/>
        <end position="189"/>
    </location>
</feature>
<evidence type="ECO:0000313" key="3">
    <source>
        <dbReference type="Proteomes" id="UP000298030"/>
    </source>
</evidence>
<dbReference type="Proteomes" id="UP000298030">
    <property type="component" value="Unassembled WGS sequence"/>
</dbReference>
<feature type="region of interest" description="Disordered" evidence="1">
    <location>
        <begin position="647"/>
        <end position="702"/>
    </location>
</feature>
<gene>
    <name evidence="2" type="ORF">FA13DRAFT_1709955</name>
</gene>
<feature type="compositionally biased region" description="Low complexity" evidence="1">
    <location>
        <begin position="601"/>
        <end position="615"/>
    </location>
</feature>
<organism evidence="2 3">
    <name type="scientific">Coprinellus micaceus</name>
    <name type="common">Glistening ink-cap mushroom</name>
    <name type="synonym">Coprinus micaceus</name>
    <dbReference type="NCBI Taxonomy" id="71717"/>
    <lineage>
        <taxon>Eukaryota</taxon>
        <taxon>Fungi</taxon>
        <taxon>Dikarya</taxon>
        <taxon>Basidiomycota</taxon>
        <taxon>Agaricomycotina</taxon>
        <taxon>Agaricomycetes</taxon>
        <taxon>Agaricomycetidae</taxon>
        <taxon>Agaricales</taxon>
        <taxon>Agaricineae</taxon>
        <taxon>Psathyrellaceae</taxon>
        <taxon>Coprinellus</taxon>
    </lineage>
</organism>
<feature type="compositionally biased region" description="Low complexity" evidence="1">
    <location>
        <begin position="502"/>
        <end position="517"/>
    </location>
</feature>
<feature type="region of interest" description="Disordered" evidence="1">
    <location>
        <begin position="767"/>
        <end position="800"/>
    </location>
</feature>
<reference evidence="2 3" key="1">
    <citation type="journal article" date="2019" name="Nat. Ecol. Evol.">
        <title>Megaphylogeny resolves global patterns of mushroom evolution.</title>
        <authorList>
            <person name="Varga T."/>
            <person name="Krizsan K."/>
            <person name="Foldi C."/>
            <person name="Dima B."/>
            <person name="Sanchez-Garcia M."/>
            <person name="Sanchez-Ramirez S."/>
            <person name="Szollosi G.J."/>
            <person name="Szarkandi J.G."/>
            <person name="Papp V."/>
            <person name="Albert L."/>
            <person name="Andreopoulos W."/>
            <person name="Angelini C."/>
            <person name="Antonin V."/>
            <person name="Barry K.W."/>
            <person name="Bougher N.L."/>
            <person name="Buchanan P."/>
            <person name="Buyck B."/>
            <person name="Bense V."/>
            <person name="Catcheside P."/>
            <person name="Chovatia M."/>
            <person name="Cooper J."/>
            <person name="Damon W."/>
            <person name="Desjardin D."/>
            <person name="Finy P."/>
            <person name="Geml J."/>
            <person name="Haridas S."/>
            <person name="Hughes K."/>
            <person name="Justo A."/>
            <person name="Karasinski D."/>
            <person name="Kautmanova I."/>
            <person name="Kiss B."/>
            <person name="Kocsube S."/>
            <person name="Kotiranta H."/>
            <person name="LaButti K.M."/>
            <person name="Lechner B.E."/>
            <person name="Liimatainen K."/>
            <person name="Lipzen A."/>
            <person name="Lukacs Z."/>
            <person name="Mihaltcheva S."/>
            <person name="Morgado L.N."/>
            <person name="Niskanen T."/>
            <person name="Noordeloos M.E."/>
            <person name="Ohm R.A."/>
            <person name="Ortiz-Santana B."/>
            <person name="Ovrebo C."/>
            <person name="Racz N."/>
            <person name="Riley R."/>
            <person name="Savchenko A."/>
            <person name="Shiryaev A."/>
            <person name="Soop K."/>
            <person name="Spirin V."/>
            <person name="Szebenyi C."/>
            <person name="Tomsovsky M."/>
            <person name="Tulloss R.E."/>
            <person name="Uehling J."/>
            <person name="Grigoriev I.V."/>
            <person name="Vagvolgyi C."/>
            <person name="Papp T."/>
            <person name="Martin F.M."/>
            <person name="Miettinen O."/>
            <person name="Hibbett D.S."/>
            <person name="Nagy L.G."/>
        </authorList>
    </citation>
    <scope>NUCLEOTIDE SEQUENCE [LARGE SCALE GENOMIC DNA]</scope>
    <source>
        <strain evidence="2 3">FP101781</strain>
    </source>
</reference>
<feature type="compositionally biased region" description="Basic residues" evidence="1">
    <location>
        <begin position="546"/>
        <end position="556"/>
    </location>
</feature>
<dbReference type="EMBL" id="QPFP01000020">
    <property type="protein sequence ID" value="TEB31112.1"/>
    <property type="molecule type" value="Genomic_DNA"/>
</dbReference>
<keyword evidence="3" id="KW-1185">Reference proteome</keyword>
<feature type="compositionally biased region" description="Polar residues" evidence="1">
    <location>
        <begin position="647"/>
        <end position="662"/>
    </location>
</feature>
<feature type="compositionally biased region" description="Low complexity" evidence="1">
    <location>
        <begin position="295"/>
        <end position="304"/>
    </location>
</feature>
<protein>
    <submittedName>
        <fullName evidence="2">Uncharacterized protein</fullName>
    </submittedName>
</protein>
<feature type="region of interest" description="Disordered" evidence="1">
    <location>
        <begin position="284"/>
        <end position="304"/>
    </location>
</feature>
<feature type="region of interest" description="Disordered" evidence="1">
    <location>
        <begin position="502"/>
        <end position="623"/>
    </location>
</feature>
<feature type="region of interest" description="Disordered" evidence="1">
    <location>
        <begin position="99"/>
        <end position="248"/>
    </location>
</feature>